<sequence>MMTMTSVHTLSVLKTAKSGHESPRREHSEYQDEYNDGNSQACRYEEGQGCYQSESPREYSSKRLPSYEHQPLEAIITQAGLQHGAYENVVEFTTNFLDRAVELTRLPRIPGEFDTITTWYFTRCKTHNDAINLLRIEGWQEQRKLGRNILFDFELRPKKVAKERAAWFKEHVWIWGLVPGAALGNDVPVFKFSDEDLRFLGKYVWPVEWELEDARLFARRQASAESKGFLGMFGRKTNELELMAHERCLLRENWRELYASWEWRQKIANMWWGSSADQTAWRSWMVGERR</sequence>
<dbReference type="OrthoDB" id="4846188at2759"/>
<reference evidence="2 3" key="1">
    <citation type="submission" date="2016-09" db="EMBL/GenBank/DDBJ databases">
        <authorList>
            <person name="Capua I."/>
            <person name="De Benedictis P."/>
            <person name="Joannis T."/>
            <person name="Lombin L.H."/>
            <person name="Cattoli G."/>
        </authorList>
    </citation>
    <scope>NUCLEOTIDE SEQUENCE [LARGE SCALE GENOMIC DNA]</scope>
    <source>
        <strain evidence="2 3">IMI 309357</strain>
    </source>
</reference>
<organism evidence="2 3">
    <name type="scientific">Colletotrichum orchidophilum</name>
    <dbReference type="NCBI Taxonomy" id="1209926"/>
    <lineage>
        <taxon>Eukaryota</taxon>
        <taxon>Fungi</taxon>
        <taxon>Dikarya</taxon>
        <taxon>Ascomycota</taxon>
        <taxon>Pezizomycotina</taxon>
        <taxon>Sordariomycetes</taxon>
        <taxon>Hypocreomycetidae</taxon>
        <taxon>Glomerellales</taxon>
        <taxon>Glomerellaceae</taxon>
        <taxon>Colletotrichum</taxon>
    </lineage>
</organism>
<dbReference type="Proteomes" id="UP000176998">
    <property type="component" value="Unassembled WGS sequence"/>
</dbReference>
<feature type="region of interest" description="Disordered" evidence="1">
    <location>
        <begin position="1"/>
        <end position="47"/>
    </location>
</feature>
<dbReference type="RefSeq" id="XP_022469649.1">
    <property type="nucleotide sequence ID" value="XM_022623819.1"/>
</dbReference>
<evidence type="ECO:0000313" key="2">
    <source>
        <dbReference type="EMBL" id="OHE92480.1"/>
    </source>
</evidence>
<keyword evidence="3" id="KW-1185">Reference proteome</keyword>
<gene>
    <name evidence="2" type="ORF">CORC01_12198</name>
</gene>
<feature type="compositionally biased region" description="Basic and acidic residues" evidence="1">
    <location>
        <begin position="18"/>
        <end position="30"/>
    </location>
</feature>
<protein>
    <submittedName>
        <fullName evidence="2">Uncharacterized protein</fullName>
    </submittedName>
</protein>
<evidence type="ECO:0000313" key="3">
    <source>
        <dbReference type="Proteomes" id="UP000176998"/>
    </source>
</evidence>
<dbReference type="AlphaFoldDB" id="A0A1G4ATI6"/>
<evidence type="ECO:0000256" key="1">
    <source>
        <dbReference type="SAM" id="MobiDB-lite"/>
    </source>
</evidence>
<accession>A0A1G4ATI6</accession>
<dbReference type="EMBL" id="MJBS01000146">
    <property type="protein sequence ID" value="OHE92480.1"/>
    <property type="molecule type" value="Genomic_DNA"/>
</dbReference>
<dbReference type="GeneID" id="34565329"/>
<name>A0A1G4ATI6_9PEZI</name>
<comment type="caution">
    <text evidence="2">The sequence shown here is derived from an EMBL/GenBank/DDBJ whole genome shotgun (WGS) entry which is preliminary data.</text>
</comment>
<proteinExistence type="predicted"/>